<dbReference type="Proteomes" id="UP000785679">
    <property type="component" value="Unassembled WGS sequence"/>
</dbReference>
<dbReference type="AlphaFoldDB" id="A0A8J8TA06"/>
<dbReference type="EMBL" id="RRYP01000834">
    <property type="protein sequence ID" value="TNV86793.1"/>
    <property type="molecule type" value="Genomic_DNA"/>
</dbReference>
<gene>
    <name evidence="1" type="ORF">FGO68_gene13856</name>
</gene>
<keyword evidence="2" id="KW-1185">Reference proteome</keyword>
<proteinExistence type="predicted"/>
<protein>
    <submittedName>
        <fullName evidence="1">Uncharacterized protein</fullName>
    </submittedName>
</protein>
<accession>A0A8J8TA06</accession>
<evidence type="ECO:0000313" key="1">
    <source>
        <dbReference type="EMBL" id="TNV86793.1"/>
    </source>
</evidence>
<sequence>MSYKIILKCLKNHRIDPIKQCVEIYRINQEQSLYVLGLEIFSKVLMNLASSQLTIFLPLFESSQYSQESQNKLCKIN</sequence>
<evidence type="ECO:0000313" key="2">
    <source>
        <dbReference type="Proteomes" id="UP000785679"/>
    </source>
</evidence>
<reference evidence="1" key="1">
    <citation type="submission" date="2019-06" db="EMBL/GenBank/DDBJ databases">
        <authorList>
            <person name="Zheng W."/>
        </authorList>
    </citation>
    <scope>NUCLEOTIDE SEQUENCE</scope>
    <source>
        <strain evidence="1">QDHG01</strain>
    </source>
</reference>
<comment type="caution">
    <text evidence="1">The sequence shown here is derived from an EMBL/GenBank/DDBJ whole genome shotgun (WGS) entry which is preliminary data.</text>
</comment>
<name>A0A8J8TA06_HALGN</name>
<organism evidence="1 2">
    <name type="scientific">Halteria grandinella</name>
    <dbReference type="NCBI Taxonomy" id="5974"/>
    <lineage>
        <taxon>Eukaryota</taxon>
        <taxon>Sar</taxon>
        <taxon>Alveolata</taxon>
        <taxon>Ciliophora</taxon>
        <taxon>Intramacronucleata</taxon>
        <taxon>Spirotrichea</taxon>
        <taxon>Stichotrichia</taxon>
        <taxon>Sporadotrichida</taxon>
        <taxon>Halteriidae</taxon>
        <taxon>Halteria</taxon>
    </lineage>
</organism>